<evidence type="ECO:0000256" key="2">
    <source>
        <dbReference type="ARBA" id="ARBA00023163"/>
    </source>
</evidence>
<proteinExistence type="predicted"/>
<sequence length="540" mass="59734">MDEDRQPTEAGSLVDSDGVPDHVWTVLDRLPDGVYVLDADLQHAVVNERASELIGTDRTEGDAIQETLQSLFGHAHERALEHQELMATDAYHPPTDSWLEARIFPSQTGLTGYVQDVTERKERERQFERQRERMDALNDVYTVMQVINGAIATGSTRDELERLTCETLADAPAYEFAFVAAIDSKTADVTRRAEAGIEGYVESIPLSTDPDDPAGRGPAGRAIRTQQLQVSNNVLSDPDFEPWHEDAYERGYRSAAAIPIVHDGGLYGVLGVTSARRHAYTAEVREAIGQLGEILGHAIAALERKRALMGDELIELEYEIQNAVELFDGPPMAEGYVSFERVVQVDEELFLEYGITAAETFPNVEELTECIPHWDDVSILDESAGEITFELTITSPPMFSVVAAHGGYVESAAIDGGDYTMTIHLPKRTDVRAVTEAIQSVYSKTTNVARRQVRPSNESIAQIQDHLARELTERQRTVLETAYYAGFFQWPRNSSGEDIAATLDISPPTFHEHLRSAQQKIVAAVFNEPDTTRGDSGGAE</sequence>
<name>A0A8J8Q6D0_9EURY</name>
<dbReference type="Gene3D" id="1.10.10.10">
    <property type="entry name" value="Winged helix-like DNA-binding domain superfamily/Winged helix DNA-binding domain"/>
    <property type="match status" value="1"/>
</dbReference>
<dbReference type="InterPro" id="IPR003018">
    <property type="entry name" value="GAF"/>
</dbReference>
<dbReference type="PANTHER" id="PTHR34236">
    <property type="entry name" value="DIMETHYL SULFOXIDE REDUCTASE TRANSCRIPTIONAL ACTIVATOR"/>
    <property type="match status" value="1"/>
</dbReference>
<dbReference type="Pfam" id="PF15915">
    <property type="entry name" value="BAT"/>
    <property type="match status" value="1"/>
</dbReference>
<gene>
    <name evidence="4" type="ORF">CV102_12750</name>
</gene>
<keyword evidence="5" id="KW-1185">Reference proteome</keyword>
<evidence type="ECO:0000313" key="4">
    <source>
        <dbReference type="EMBL" id="TYL38070.1"/>
    </source>
</evidence>
<feature type="domain" description="GAF" evidence="3">
    <location>
        <begin position="156"/>
        <end position="309"/>
    </location>
</feature>
<dbReference type="SMART" id="SM00065">
    <property type="entry name" value="GAF"/>
    <property type="match status" value="1"/>
</dbReference>
<dbReference type="AlphaFoldDB" id="A0A8J8Q6D0"/>
<dbReference type="Gene3D" id="3.30.450.40">
    <property type="match status" value="1"/>
</dbReference>
<dbReference type="Pfam" id="PF04967">
    <property type="entry name" value="HTH_10"/>
    <property type="match status" value="1"/>
</dbReference>
<dbReference type="SUPFAM" id="SSF55785">
    <property type="entry name" value="PYP-like sensor domain (PAS domain)"/>
    <property type="match status" value="1"/>
</dbReference>
<dbReference type="InterPro" id="IPR036388">
    <property type="entry name" value="WH-like_DNA-bd_sf"/>
</dbReference>
<dbReference type="Pfam" id="PF08448">
    <property type="entry name" value="PAS_4"/>
    <property type="match status" value="1"/>
</dbReference>
<dbReference type="OrthoDB" id="205707at2157"/>
<dbReference type="Pfam" id="PF13185">
    <property type="entry name" value="GAF_2"/>
    <property type="match status" value="1"/>
</dbReference>
<dbReference type="RefSeq" id="WP_148858379.1">
    <property type="nucleotide sequence ID" value="NZ_PHNJ01000006.1"/>
</dbReference>
<keyword evidence="1" id="KW-0805">Transcription regulation</keyword>
<reference evidence="4" key="1">
    <citation type="submission" date="2017-11" db="EMBL/GenBank/DDBJ databases">
        <authorList>
            <person name="Kajale S.C."/>
            <person name="Sharma A."/>
        </authorList>
    </citation>
    <scope>NUCLEOTIDE SEQUENCE</scope>
    <source>
        <strain evidence="4">LS1_42</strain>
    </source>
</reference>
<dbReference type="Gene3D" id="3.30.450.20">
    <property type="entry name" value="PAS domain"/>
    <property type="match status" value="1"/>
</dbReference>
<dbReference type="EMBL" id="PHNJ01000006">
    <property type="protein sequence ID" value="TYL38070.1"/>
    <property type="molecule type" value="Genomic_DNA"/>
</dbReference>
<dbReference type="InterPro" id="IPR035965">
    <property type="entry name" value="PAS-like_dom_sf"/>
</dbReference>
<accession>A0A8J8Q6D0</accession>
<dbReference type="InterPro" id="IPR031803">
    <property type="entry name" value="BAT_GAF/HTH-assoc"/>
</dbReference>
<comment type="caution">
    <text evidence="4">The sequence shown here is derived from an EMBL/GenBank/DDBJ whole genome shotgun (WGS) entry which is preliminary data.</text>
</comment>
<evidence type="ECO:0000256" key="1">
    <source>
        <dbReference type="ARBA" id="ARBA00023015"/>
    </source>
</evidence>
<keyword evidence="2" id="KW-0804">Transcription</keyword>
<dbReference type="InterPro" id="IPR013656">
    <property type="entry name" value="PAS_4"/>
</dbReference>
<organism evidence="4 5">
    <name type="scientific">Natronococcus pandeyae</name>
    <dbReference type="NCBI Taxonomy" id="2055836"/>
    <lineage>
        <taxon>Archaea</taxon>
        <taxon>Methanobacteriati</taxon>
        <taxon>Methanobacteriota</taxon>
        <taxon>Stenosarchaea group</taxon>
        <taxon>Halobacteria</taxon>
        <taxon>Halobacteriales</taxon>
        <taxon>Natrialbaceae</taxon>
        <taxon>Natronococcus</taxon>
    </lineage>
</organism>
<evidence type="ECO:0000313" key="5">
    <source>
        <dbReference type="Proteomes" id="UP000766904"/>
    </source>
</evidence>
<protein>
    <submittedName>
        <fullName evidence="4">PAS sensor protein</fullName>
    </submittedName>
</protein>
<dbReference type="InterPro" id="IPR007050">
    <property type="entry name" value="HTH_bacterioopsin"/>
</dbReference>
<evidence type="ECO:0000259" key="3">
    <source>
        <dbReference type="SMART" id="SM00065"/>
    </source>
</evidence>
<dbReference type="PANTHER" id="PTHR34236:SF1">
    <property type="entry name" value="DIMETHYL SULFOXIDE REDUCTASE TRANSCRIPTIONAL ACTIVATOR"/>
    <property type="match status" value="1"/>
</dbReference>
<dbReference type="Proteomes" id="UP000766904">
    <property type="component" value="Unassembled WGS sequence"/>
</dbReference>
<dbReference type="SUPFAM" id="SSF55781">
    <property type="entry name" value="GAF domain-like"/>
    <property type="match status" value="1"/>
</dbReference>
<dbReference type="InterPro" id="IPR029016">
    <property type="entry name" value="GAF-like_dom_sf"/>
</dbReference>